<evidence type="ECO:0000256" key="1">
    <source>
        <dbReference type="SAM" id="Phobius"/>
    </source>
</evidence>
<keyword evidence="4" id="KW-1185">Reference proteome</keyword>
<evidence type="ECO:0000313" key="4">
    <source>
        <dbReference type="Proteomes" id="UP001432322"/>
    </source>
</evidence>
<evidence type="ECO:0000313" key="3">
    <source>
        <dbReference type="EMBL" id="GMT29086.1"/>
    </source>
</evidence>
<gene>
    <name evidence="3" type="ORF">PFISCL1PPCAC_20383</name>
</gene>
<keyword evidence="1" id="KW-0472">Membrane</keyword>
<proteinExistence type="predicted"/>
<keyword evidence="1" id="KW-1133">Transmembrane helix</keyword>
<feature type="non-terminal residue" evidence="3">
    <location>
        <position position="353"/>
    </location>
</feature>
<dbReference type="AlphaFoldDB" id="A0AAV5WA12"/>
<name>A0AAV5WA12_9BILA</name>
<accession>A0AAV5WA12</accession>
<keyword evidence="2" id="KW-0732">Signal</keyword>
<feature type="signal peptide" evidence="2">
    <location>
        <begin position="1"/>
        <end position="15"/>
    </location>
</feature>
<organism evidence="3 4">
    <name type="scientific">Pristionchus fissidentatus</name>
    <dbReference type="NCBI Taxonomy" id="1538716"/>
    <lineage>
        <taxon>Eukaryota</taxon>
        <taxon>Metazoa</taxon>
        <taxon>Ecdysozoa</taxon>
        <taxon>Nematoda</taxon>
        <taxon>Chromadorea</taxon>
        <taxon>Rhabditida</taxon>
        <taxon>Rhabditina</taxon>
        <taxon>Diplogasteromorpha</taxon>
        <taxon>Diplogasteroidea</taxon>
        <taxon>Neodiplogasteridae</taxon>
        <taxon>Pristionchus</taxon>
    </lineage>
</organism>
<protein>
    <submittedName>
        <fullName evidence="3">Uncharacterized protein</fullName>
    </submittedName>
</protein>
<feature type="chain" id="PRO_5043797996" evidence="2">
    <location>
        <begin position="16"/>
        <end position="353"/>
    </location>
</feature>
<reference evidence="3" key="1">
    <citation type="submission" date="2023-10" db="EMBL/GenBank/DDBJ databases">
        <title>Genome assembly of Pristionchus species.</title>
        <authorList>
            <person name="Yoshida K."/>
            <person name="Sommer R.J."/>
        </authorList>
    </citation>
    <scope>NUCLEOTIDE SEQUENCE</scope>
    <source>
        <strain evidence="3">RS5133</strain>
    </source>
</reference>
<dbReference type="Proteomes" id="UP001432322">
    <property type="component" value="Unassembled WGS sequence"/>
</dbReference>
<feature type="transmembrane region" description="Helical" evidence="1">
    <location>
        <begin position="332"/>
        <end position="352"/>
    </location>
</feature>
<comment type="caution">
    <text evidence="3">The sequence shown here is derived from an EMBL/GenBank/DDBJ whole genome shotgun (WGS) entry which is preliminary data.</text>
</comment>
<evidence type="ECO:0000256" key="2">
    <source>
        <dbReference type="SAM" id="SignalP"/>
    </source>
</evidence>
<keyword evidence="1" id="KW-0812">Transmembrane</keyword>
<dbReference type="EMBL" id="BTSY01000005">
    <property type="protein sequence ID" value="GMT29086.1"/>
    <property type="molecule type" value="Genomic_DNA"/>
</dbReference>
<sequence>MLLRVLLLFLPSFQCKWIVSESVRDLSIHLCSHERERHAHSFGLLHFSPETVQWCVTATTNKGPSQQSEDFARSTKSSSVISFSWAPLNSPLSCSIKFNVSFTEFTRTKTGYRSTYRLSPDFGAYSSCQSHLSKHVHGLSHSLHGDKHKRKRKRREEDEECPIINFPQSYNEFSSCQLMADTWYRLDARSAIFSEEFVNGSYSPRWSNMSSHFLFHTNLELERNGTADQWMARVLSIDAVNRDCNWALVHVTVAKEWRDKQYVTIVYRVHSGHSWLVRNITQHSVSSWDVFPLPFDRKYEEHQVCAHLRHESAKRGRVCKIFSLPKNCTRNASGTVLTYANMIIIAIVVALFL</sequence>